<dbReference type="PANTHER" id="PTHR48111">
    <property type="entry name" value="REGULATOR OF RPOS"/>
    <property type="match status" value="1"/>
</dbReference>
<dbReference type="GO" id="GO:0006355">
    <property type="term" value="P:regulation of DNA-templated transcription"/>
    <property type="evidence" value="ECO:0007669"/>
    <property type="project" value="InterPro"/>
</dbReference>
<feature type="DNA-binding region" description="OmpR/PhoB-type" evidence="3">
    <location>
        <begin position="124"/>
        <end position="222"/>
    </location>
</feature>
<dbReference type="GO" id="GO:0032993">
    <property type="term" value="C:protein-DNA complex"/>
    <property type="evidence" value="ECO:0007669"/>
    <property type="project" value="TreeGrafter"/>
</dbReference>
<organism evidence="6 7">
    <name type="scientific">Stenotrophomonas geniculata N1</name>
    <dbReference type="NCBI Taxonomy" id="1167641"/>
    <lineage>
        <taxon>Bacteria</taxon>
        <taxon>Pseudomonadati</taxon>
        <taxon>Pseudomonadota</taxon>
        <taxon>Gammaproteobacteria</taxon>
        <taxon>Lysobacterales</taxon>
        <taxon>Lysobacteraceae</taxon>
        <taxon>Stenotrophomonas</taxon>
    </lineage>
</organism>
<dbReference type="OrthoDB" id="9802426at2"/>
<name>A0A0L8ABN6_9GAMM</name>
<evidence type="ECO:0000313" key="6">
    <source>
        <dbReference type="EMBL" id="KOE99792.1"/>
    </source>
</evidence>
<dbReference type="AlphaFoldDB" id="A0A0L8ABN6"/>
<feature type="domain" description="OmpR/PhoB-type" evidence="5">
    <location>
        <begin position="124"/>
        <end position="222"/>
    </location>
</feature>
<feature type="modified residue" description="4-aspartylphosphate" evidence="2">
    <location>
        <position position="51"/>
    </location>
</feature>
<dbReference type="PROSITE" id="PS51755">
    <property type="entry name" value="OMPR_PHOB"/>
    <property type="match status" value="1"/>
</dbReference>
<dbReference type="InterPro" id="IPR036388">
    <property type="entry name" value="WH-like_DNA-bd_sf"/>
</dbReference>
<dbReference type="GO" id="GO:0000976">
    <property type="term" value="F:transcription cis-regulatory region binding"/>
    <property type="evidence" value="ECO:0007669"/>
    <property type="project" value="TreeGrafter"/>
</dbReference>
<dbReference type="SMART" id="SM00862">
    <property type="entry name" value="Trans_reg_C"/>
    <property type="match status" value="1"/>
</dbReference>
<dbReference type="InterPro" id="IPR001789">
    <property type="entry name" value="Sig_transdc_resp-reg_receiver"/>
</dbReference>
<evidence type="ECO:0000313" key="7">
    <source>
        <dbReference type="Proteomes" id="UP000036890"/>
    </source>
</evidence>
<evidence type="ECO:0000259" key="4">
    <source>
        <dbReference type="PROSITE" id="PS50110"/>
    </source>
</evidence>
<comment type="caution">
    <text evidence="6">The sequence shown here is derived from an EMBL/GenBank/DDBJ whole genome shotgun (WGS) entry which is preliminary data.</text>
</comment>
<dbReference type="SMART" id="SM00448">
    <property type="entry name" value="REC"/>
    <property type="match status" value="1"/>
</dbReference>
<evidence type="ECO:0000256" key="2">
    <source>
        <dbReference type="PROSITE-ProRule" id="PRU00169"/>
    </source>
</evidence>
<dbReference type="Gene3D" id="6.10.250.690">
    <property type="match status" value="1"/>
</dbReference>
<dbReference type="RefSeq" id="WP_010484814.1">
    <property type="nucleotide sequence ID" value="NZ_AJLO02000016.1"/>
</dbReference>
<dbReference type="GO" id="GO:0005829">
    <property type="term" value="C:cytosol"/>
    <property type="evidence" value="ECO:0007669"/>
    <property type="project" value="TreeGrafter"/>
</dbReference>
<protein>
    <submittedName>
        <fullName evidence="6">Transcriptional regulator</fullName>
    </submittedName>
</protein>
<dbReference type="GO" id="GO:0000156">
    <property type="term" value="F:phosphorelay response regulator activity"/>
    <property type="evidence" value="ECO:0007669"/>
    <property type="project" value="TreeGrafter"/>
</dbReference>
<proteinExistence type="predicted"/>
<dbReference type="InterPro" id="IPR001867">
    <property type="entry name" value="OmpR/PhoB-type_DNA-bd"/>
</dbReference>
<dbReference type="SUPFAM" id="SSF46894">
    <property type="entry name" value="C-terminal effector domain of the bipartite response regulators"/>
    <property type="match status" value="1"/>
</dbReference>
<feature type="domain" description="Response regulatory" evidence="4">
    <location>
        <begin position="2"/>
        <end position="116"/>
    </location>
</feature>
<gene>
    <name evidence="6" type="ORF">W7K_08160</name>
</gene>
<dbReference type="Proteomes" id="UP000036890">
    <property type="component" value="Unassembled WGS sequence"/>
</dbReference>
<reference evidence="6 7" key="1">
    <citation type="journal article" date="2012" name="J. Bacteriol.">
        <title>Genome sequence of a novel nicotine-degrading strain, Pseudomonas geniculata N1.</title>
        <authorList>
            <person name="Tang H."/>
            <person name="Yu H."/>
            <person name="Tai C."/>
            <person name="Huang K."/>
            <person name="Liu Y."/>
            <person name="Wang L."/>
            <person name="Yao Y."/>
            <person name="Wu G."/>
            <person name="Xu P."/>
        </authorList>
    </citation>
    <scope>NUCLEOTIDE SEQUENCE [LARGE SCALE GENOMIC DNA]</scope>
    <source>
        <strain evidence="6 7">N1</strain>
    </source>
</reference>
<dbReference type="InterPro" id="IPR011006">
    <property type="entry name" value="CheY-like_superfamily"/>
</dbReference>
<dbReference type="Pfam" id="PF00072">
    <property type="entry name" value="Response_reg"/>
    <property type="match status" value="1"/>
</dbReference>
<evidence type="ECO:0000256" key="3">
    <source>
        <dbReference type="PROSITE-ProRule" id="PRU01091"/>
    </source>
</evidence>
<dbReference type="Gene3D" id="1.10.10.10">
    <property type="entry name" value="Winged helix-like DNA-binding domain superfamily/Winged helix DNA-binding domain"/>
    <property type="match status" value="1"/>
</dbReference>
<evidence type="ECO:0000259" key="5">
    <source>
        <dbReference type="PROSITE" id="PS51755"/>
    </source>
</evidence>
<dbReference type="InterPro" id="IPR039420">
    <property type="entry name" value="WalR-like"/>
</dbReference>
<keyword evidence="1 3" id="KW-0238">DNA-binding</keyword>
<dbReference type="PROSITE" id="PS50110">
    <property type="entry name" value="RESPONSE_REGULATORY"/>
    <property type="match status" value="1"/>
</dbReference>
<dbReference type="Gene3D" id="3.40.50.2300">
    <property type="match status" value="1"/>
</dbReference>
<dbReference type="SUPFAM" id="SSF52172">
    <property type="entry name" value="CheY-like"/>
    <property type="match status" value="1"/>
</dbReference>
<evidence type="ECO:0000256" key="1">
    <source>
        <dbReference type="ARBA" id="ARBA00023125"/>
    </source>
</evidence>
<sequence>MHILLIEDEAELAATLKSALQRERYVVDLTNTLALAREAALCGSHDLVLLDRTLPDGDGLGLISLLRERNPGVPIIVLSALGQLPDRIAGLDEGADDYLAKPFALEELFARIRAAGRRPSGMQVELVSIGRLVFDPASGEASVGGQRLELPRREIRVLAALARRLGRTVLRESIEMAVYGFDDGIHSNTLDSHVSRLRRKLADADAGVEIHAIRGVGYLMREAK</sequence>
<dbReference type="Pfam" id="PF00486">
    <property type="entry name" value="Trans_reg_C"/>
    <property type="match status" value="1"/>
</dbReference>
<dbReference type="CDD" id="cd00383">
    <property type="entry name" value="trans_reg_C"/>
    <property type="match status" value="1"/>
</dbReference>
<dbReference type="PANTHER" id="PTHR48111:SF36">
    <property type="entry name" value="TRANSCRIPTIONAL REGULATORY PROTEIN CUTR"/>
    <property type="match status" value="1"/>
</dbReference>
<dbReference type="InterPro" id="IPR016032">
    <property type="entry name" value="Sig_transdc_resp-reg_C-effctor"/>
</dbReference>
<dbReference type="EMBL" id="AJLO02000016">
    <property type="protein sequence ID" value="KOE99792.1"/>
    <property type="molecule type" value="Genomic_DNA"/>
</dbReference>
<keyword evidence="2" id="KW-0597">Phosphoprotein</keyword>
<accession>A0A0L8ABN6</accession>